<name>A0ABR1LPW4_9PEZI</name>
<gene>
    <name evidence="8" type="ORF">J3D65DRAFT_352956</name>
</gene>
<dbReference type="PROSITE" id="PS50011">
    <property type="entry name" value="PROTEIN_KINASE_DOM"/>
    <property type="match status" value="1"/>
</dbReference>
<feature type="region of interest" description="Disordered" evidence="5">
    <location>
        <begin position="541"/>
        <end position="646"/>
    </location>
</feature>
<feature type="compositionally biased region" description="Polar residues" evidence="5">
    <location>
        <begin position="570"/>
        <end position="608"/>
    </location>
</feature>
<keyword evidence="9" id="KW-1185">Reference proteome</keyword>
<dbReference type="InterPro" id="IPR017441">
    <property type="entry name" value="Protein_kinase_ATP_BS"/>
</dbReference>
<dbReference type="Proteomes" id="UP001360953">
    <property type="component" value="Unassembled WGS sequence"/>
</dbReference>
<dbReference type="InterPro" id="IPR000253">
    <property type="entry name" value="FHA_dom"/>
</dbReference>
<dbReference type="PROSITE" id="PS50006">
    <property type="entry name" value="FHA_DOMAIN"/>
    <property type="match status" value="1"/>
</dbReference>
<evidence type="ECO:0000313" key="8">
    <source>
        <dbReference type="EMBL" id="KAK7536748.1"/>
    </source>
</evidence>
<dbReference type="RefSeq" id="XP_066654899.1">
    <property type="nucleotide sequence ID" value="XM_066795561.1"/>
</dbReference>
<dbReference type="InterPro" id="IPR000719">
    <property type="entry name" value="Prot_kinase_dom"/>
</dbReference>
<evidence type="ECO:0000256" key="2">
    <source>
        <dbReference type="ARBA" id="ARBA00022741"/>
    </source>
</evidence>
<proteinExistence type="inferred from homology"/>
<protein>
    <submittedName>
        <fullName evidence="8">Kinase-like domain-containing protein</fullName>
    </submittedName>
</protein>
<evidence type="ECO:0000259" key="7">
    <source>
        <dbReference type="PROSITE" id="PS50011"/>
    </source>
</evidence>
<comment type="similarity">
    <text evidence="1">Belongs to the protein kinase superfamily. CAMK Ser/Thr protein kinase family. CHEK2 subfamily.</text>
</comment>
<dbReference type="GeneID" id="92028467"/>
<dbReference type="SUPFAM" id="SSF56112">
    <property type="entry name" value="Protein kinase-like (PK-like)"/>
    <property type="match status" value="1"/>
</dbReference>
<dbReference type="Gene3D" id="1.10.510.10">
    <property type="entry name" value="Transferase(Phosphotransferase) domain 1"/>
    <property type="match status" value="1"/>
</dbReference>
<dbReference type="PANTHER" id="PTHR44167">
    <property type="entry name" value="OVARIAN-SPECIFIC SERINE/THREONINE-PROTEIN KINASE LOK-RELATED"/>
    <property type="match status" value="1"/>
</dbReference>
<dbReference type="Pfam" id="PF00069">
    <property type="entry name" value="Pkinase"/>
    <property type="match status" value="1"/>
</dbReference>
<accession>A0ABR1LPW4</accession>
<evidence type="ECO:0000256" key="5">
    <source>
        <dbReference type="SAM" id="MobiDB-lite"/>
    </source>
</evidence>
<dbReference type="EMBL" id="JBBPEH010000006">
    <property type="protein sequence ID" value="KAK7536748.1"/>
    <property type="molecule type" value="Genomic_DNA"/>
</dbReference>
<evidence type="ECO:0000256" key="1">
    <source>
        <dbReference type="ARBA" id="ARBA00005575"/>
    </source>
</evidence>
<feature type="compositionally biased region" description="Polar residues" evidence="5">
    <location>
        <begin position="622"/>
        <end position="640"/>
    </location>
</feature>
<keyword evidence="2 4" id="KW-0547">Nucleotide-binding</keyword>
<comment type="caution">
    <text evidence="8">The sequence shown here is derived from an EMBL/GenBank/DDBJ whole genome shotgun (WGS) entry which is preliminary data.</text>
</comment>
<feature type="region of interest" description="Disordered" evidence="5">
    <location>
        <begin position="776"/>
        <end position="810"/>
    </location>
</feature>
<evidence type="ECO:0000313" key="9">
    <source>
        <dbReference type="Proteomes" id="UP001360953"/>
    </source>
</evidence>
<feature type="compositionally biased region" description="Polar residues" evidence="5">
    <location>
        <begin position="779"/>
        <end position="793"/>
    </location>
</feature>
<dbReference type="PROSITE" id="PS00108">
    <property type="entry name" value="PROTEIN_KINASE_ST"/>
    <property type="match status" value="1"/>
</dbReference>
<feature type="region of interest" description="Disordered" evidence="5">
    <location>
        <begin position="723"/>
        <end position="752"/>
    </location>
</feature>
<keyword evidence="3 4" id="KW-0067">ATP-binding</keyword>
<dbReference type="InterPro" id="IPR008271">
    <property type="entry name" value="Ser/Thr_kinase_AS"/>
</dbReference>
<feature type="domain" description="FHA" evidence="6">
    <location>
        <begin position="89"/>
        <end position="153"/>
    </location>
</feature>
<dbReference type="PROSITE" id="PS00107">
    <property type="entry name" value="PROTEIN_KINASE_ATP"/>
    <property type="match status" value="1"/>
</dbReference>
<reference evidence="8 9" key="1">
    <citation type="submission" date="2024-04" db="EMBL/GenBank/DDBJ databases">
        <title>Phyllosticta paracitricarpa is synonymous to the EU quarantine fungus P. citricarpa based on phylogenomic analyses.</title>
        <authorList>
            <consortium name="Lawrence Berkeley National Laboratory"/>
            <person name="Van ingen-buijs V.A."/>
            <person name="Van westerhoven A.C."/>
            <person name="Haridas S."/>
            <person name="Skiadas P."/>
            <person name="Martin F."/>
            <person name="Groenewald J.Z."/>
            <person name="Crous P.W."/>
            <person name="Seidl M.F."/>
        </authorList>
    </citation>
    <scope>NUCLEOTIDE SEQUENCE [LARGE SCALE GENOMIC DNA]</scope>
    <source>
        <strain evidence="8 9">CPC 17464</strain>
    </source>
</reference>
<feature type="compositionally biased region" description="Polar residues" evidence="5">
    <location>
        <begin position="541"/>
        <end position="550"/>
    </location>
</feature>
<sequence>MFDSNVFAILTPLVNSEAAIQASKLRANNRLRQSPAPHTEAAVIRDLSRESTANLQPEEVDEDDFNQSPNNLLLRFDDLPNLKDAREGWGFGVSSTKCDVVLQTTRKESVVEGVSRLHFHIKIDDNFRVILRMSSDKGMAVSFDGQNANDIRSNFTWILSLEPGRKYWNEVTIQVPRKTGFRFKISFPHHHSGDAGYIQKLRDFVRNSKIQPRSMATLALVSDDITPAVSRPISGGKGRATYTIDRPLGQGGFGVVRRLIDLEDGQVFAVKELIRNSKSQMDQFRKEVEMMMANKHPNVVQVVNFDEAAPKPKLTMEYCPLGSLQTNPPPPTAINGIVSILRQVLMGLDHMHSRQFAHRDLKPENILLRSLSPLSIAIADFGFAKHFSSNMITLCGTPLFTAPEVLSHNYEGPLVDIWSAGITMLCLLRMLPGDPPRSDFKQVIPYAKKLRPAVARMEKSNSALERLLASMLRPDPLHRLNANQCLLSGHAECLFQLAGSQYENGPAYGGPKPNIPAAQSNAEPEIPQLSSSMLRHIADQSFNPGSVQGSPSPPRHPSDQSLKSDGVRGTATTTRHLSGKSLNPGSMQSSPTASRHFVKQTTNLSNKQPIGHSADRDPYTGFSRSNKLNVSTGQASTSDQKTARPHTDQATFDSAFFQIHPGNSKAPQGSAAVQSNLNYGTETQQFLKSLPTAQTPMNRQNNSLSPKNFVDPKLLMAQKGAMTGHAVQAPSGRSDRSRSPVPANNRNDRIETSRVTKPGIPTTRVTRSAAALERAAHQLQPNPASVPHTTNSREMPEKKAGGISRLWGRK</sequence>
<dbReference type="PANTHER" id="PTHR44167:SF24">
    <property type="entry name" value="SERINE_THREONINE-PROTEIN KINASE CHK2"/>
    <property type="match status" value="1"/>
</dbReference>
<evidence type="ECO:0000256" key="3">
    <source>
        <dbReference type="ARBA" id="ARBA00022840"/>
    </source>
</evidence>
<feature type="binding site" evidence="4">
    <location>
        <position position="271"/>
    </location>
    <ligand>
        <name>ATP</name>
        <dbReference type="ChEBI" id="CHEBI:30616"/>
    </ligand>
</feature>
<evidence type="ECO:0000256" key="4">
    <source>
        <dbReference type="PROSITE-ProRule" id="PRU10141"/>
    </source>
</evidence>
<organism evidence="8 9">
    <name type="scientific">Phyllosticta citribraziliensis</name>
    <dbReference type="NCBI Taxonomy" id="989973"/>
    <lineage>
        <taxon>Eukaryota</taxon>
        <taxon>Fungi</taxon>
        <taxon>Dikarya</taxon>
        <taxon>Ascomycota</taxon>
        <taxon>Pezizomycotina</taxon>
        <taxon>Dothideomycetes</taxon>
        <taxon>Dothideomycetes incertae sedis</taxon>
        <taxon>Botryosphaeriales</taxon>
        <taxon>Phyllostictaceae</taxon>
        <taxon>Phyllosticta</taxon>
    </lineage>
</organism>
<feature type="domain" description="Protein kinase" evidence="7">
    <location>
        <begin position="242"/>
        <end position="493"/>
    </location>
</feature>
<evidence type="ECO:0000259" key="6">
    <source>
        <dbReference type="PROSITE" id="PS50006"/>
    </source>
</evidence>
<dbReference type="SMART" id="SM00220">
    <property type="entry name" value="S_TKc"/>
    <property type="match status" value="1"/>
</dbReference>
<dbReference type="InterPro" id="IPR011009">
    <property type="entry name" value="Kinase-like_dom_sf"/>
</dbReference>